<gene>
    <name evidence="1" type="ORF">BpHYR1_040098</name>
</gene>
<name>A0A3M7T956_BRAPC</name>
<dbReference type="AlphaFoldDB" id="A0A3M7T956"/>
<dbReference type="EMBL" id="REGN01000103">
    <property type="protein sequence ID" value="RNA44437.1"/>
    <property type="molecule type" value="Genomic_DNA"/>
</dbReference>
<accession>A0A3M7T956</accession>
<evidence type="ECO:0000313" key="1">
    <source>
        <dbReference type="EMBL" id="RNA44437.1"/>
    </source>
</evidence>
<evidence type="ECO:0000313" key="2">
    <source>
        <dbReference type="Proteomes" id="UP000276133"/>
    </source>
</evidence>
<comment type="caution">
    <text evidence="1">The sequence shown here is derived from an EMBL/GenBank/DDBJ whole genome shotgun (WGS) entry which is preliminary data.</text>
</comment>
<reference evidence="1 2" key="1">
    <citation type="journal article" date="2018" name="Sci. Rep.">
        <title>Genomic signatures of local adaptation to the degree of environmental predictability in rotifers.</title>
        <authorList>
            <person name="Franch-Gras L."/>
            <person name="Hahn C."/>
            <person name="Garcia-Roger E.M."/>
            <person name="Carmona M.J."/>
            <person name="Serra M."/>
            <person name="Gomez A."/>
        </authorList>
    </citation>
    <scope>NUCLEOTIDE SEQUENCE [LARGE SCALE GENOMIC DNA]</scope>
    <source>
        <strain evidence="1">HYR1</strain>
    </source>
</reference>
<sequence length="213" mass="24423">MTISHLVLIDHHFHHLLHLYLPVSFPSHHLNHLLDLLLNYHHEHRLVLHADLLIHHLPGDLLGLLRDLHHPPVRQDLLGHFPLLLPWCLQCLHLLNLHFPPLQYLHPKGHRPESFESLDLVGSTDLVTNLCPCFFLATLESVLFADFFLKKFNIPRKFFFRCFSVLDASGLVVAIGLSLSESSVSSTEFSSLESLELTRCPENFDGLRLSIKV</sequence>
<dbReference type="Proteomes" id="UP000276133">
    <property type="component" value="Unassembled WGS sequence"/>
</dbReference>
<protein>
    <submittedName>
        <fullName evidence="1">Uncharacterized protein</fullName>
    </submittedName>
</protein>
<organism evidence="1 2">
    <name type="scientific">Brachionus plicatilis</name>
    <name type="common">Marine rotifer</name>
    <name type="synonym">Brachionus muelleri</name>
    <dbReference type="NCBI Taxonomy" id="10195"/>
    <lineage>
        <taxon>Eukaryota</taxon>
        <taxon>Metazoa</taxon>
        <taxon>Spiralia</taxon>
        <taxon>Gnathifera</taxon>
        <taxon>Rotifera</taxon>
        <taxon>Eurotatoria</taxon>
        <taxon>Monogononta</taxon>
        <taxon>Pseudotrocha</taxon>
        <taxon>Ploima</taxon>
        <taxon>Brachionidae</taxon>
        <taxon>Brachionus</taxon>
    </lineage>
</organism>
<proteinExistence type="predicted"/>
<keyword evidence="2" id="KW-1185">Reference proteome</keyword>